<evidence type="ECO:0000313" key="4">
    <source>
        <dbReference type="Proteomes" id="UP000286134"/>
    </source>
</evidence>
<keyword evidence="4" id="KW-1185">Reference proteome</keyword>
<dbReference type="Pfam" id="PF12030">
    <property type="entry name" value="DUF3517"/>
    <property type="match status" value="1"/>
</dbReference>
<organism evidence="3 4">
    <name type="scientific">Erysiphe neolycopersici</name>
    <dbReference type="NCBI Taxonomy" id="212602"/>
    <lineage>
        <taxon>Eukaryota</taxon>
        <taxon>Fungi</taxon>
        <taxon>Dikarya</taxon>
        <taxon>Ascomycota</taxon>
        <taxon>Pezizomycotina</taxon>
        <taxon>Leotiomycetes</taxon>
        <taxon>Erysiphales</taxon>
        <taxon>Erysiphaceae</taxon>
        <taxon>Erysiphe</taxon>
    </lineage>
</organism>
<dbReference type="GO" id="GO:0005634">
    <property type="term" value="C:nucleus"/>
    <property type="evidence" value="ECO:0007669"/>
    <property type="project" value="TreeGrafter"/>
</dbReference>
<dbReference type="Gene3D" id="3.90.70.10">
    <property type="entry name" value="Cysteine proteinases"/>
    <property type="match status" value="1"/>
</dbReference>
<dbReference type="Proteomes" id="UP000286134">
    <property type="component" value="Unassembled WGS sequence"/>
</dbReference>
<feature type="domain" description="USP" evidence="2">
    <location>
        <begin position="1595"/>
        <end position="1923"/>
    </location>
</feature>
<dbReference type="EMBL" id="MCFK01004649">
    <property type="protein sequence ID" value="RKF60923.1"/>
    <property type="molecule type" value="Genomic_DNA"/>
</dbReference>
<dbReference type="Pfam" id="PF00443">
    <property type="entry name" value="UCH"/>
    <property type="match status" value="1"/>
</dbReference>
<feature type="compositionally biased region" description="Polar residues" evidence="1">
    <location>
        <begin position="1"/>
        <end position="14"/>
    </location>
</feature>
<keyword evidence="3" id="KW-0378">Hydrolase</keyword>
<dbReference type="OrthoDB" id="420187at2759"/>
<feature type="compositionally biased region" description="Basic and acidic residues" evidence="1">
    <location>
        <begin position="120"/>
        <end position="131"/>
    </location>
</feature>
<dbReference type="CDD" id="cd02659">
    <property type="entry name" value="peptidase_C19C"/>
    <property type="match status" value="1"/>
</dbReference>
<dbReference type="FunFam" id="3.90.70.10:FF:000136">
    <property type="entry name" value="Ubiquitin C-terminal hydrolase, putative"/>
    <property type="match status" value="1"/>
</dbReference>
<feature type="region of interest" description="Disordered" evidence="1">
    <location>
        <begin position="1"/>
        <end position="131"/>
    </location>
</feature>
<dbReference type="InterPro" id="IPR001394">
    <property type="entry name" value="Peptidase_C19_UCH"/>
</dbReference>
<dbReference type="PANTHER" id="PTHR24006">
    <property type="entry name" value="UBIQUITIN CARBOXYL-TERMINAL HYDROLASE"/>
    <property type="match status" value="1"/>
</dbReference>
<feature type="compositionally biased region" description="Low complexity" evidence="1">
    <location>
        <begin position="107"/>
        <end position="118"/>
    </location>
</feature>
<dbReference type="InterPro" id="IPR028889">
    <property type="entry name" value="USP"/>
</dbReference>
<dbReference type="InterPro" id="IPR050164">
    <property type="entry name" value="Peptidase_C19"/>
</dbReference>
<dbReference type="STRING" id="212602.A0A420HU13"/>
<feature type="compositionally biased region" description="Basic and acidic residues" evidence="1">
    <location>
        <begin position="61"/>
        <end position="76"/>
    </location>
</feature>
<sequence>MEESLTEQSTSSAPCSGRPSPYDDATEPPLRKRQRTSQTASRSRSVDESLDLKNSSLDDTTLLHEKSDSPDPDRKASTPTCKSSEVFVEQSPNKVTINIRTNRLIVPNHSSPSSSSNPDTMKRLQTSHDSHGSQIIVESDSDGFSTATPSSSPILVSSPHVELLPLEDADLLDRDPPIALIDENENEDEDNEDNEINDNSEIFSRFPYRVDGEALTSTLHRLFRFFQCDEVVTDEVFCKIRDWIKMYLLATTNTDIFYDNFLKNQEFWASLPEIIWALSHRQKYFGDFLRRSREGRQALTNMFCQFGRLTSRFLIVDLKILSSYTSEIVDEPILGSQPYLHVLSHLLHKDESPHIGRILEIHYHWNFDDDITQICYDFKINGGTIPALQKYMEGQLLLQPLTPHNVDKMVYPCRIAEILIREDILFSQDSKLLEDDEANTDTAETTSKMGYELFLAISKALETIINKYITSLSPDAVTTLLQSLAYILKSVLSINTQFAKNLLQKEASKFEMISAQDRPTVISVEWKFKILKKLITSAQMQLRVVGVTTMCTELLQLHHSNRVSDTGSSPILLHFANYILEIKLVDYIVGIGSHPEIINESSNIIGFLMVTKTYKPEQTDTIWQTVSNCQDQRVVDAILRMLSHCHNLFDEDNLFYLCTKALDVRLELFTPAMRDLFQALFKNIIAKASSDTVVPAPPYQLCVRLIRESSKITEENITSYSEIQIWAATRFRELLSCGPTSRDRLDIYQQCMKDASLKTMTAPGSLCVIYTLLSSDDYAELLHLTATNGLTRILIDELEDLASAENISYVQLLRKTPAGHACRSLLLRIIKVVPSTITQDLGERLWNALVGCRSRTSTERNTWWQTLNAAVKQSHSNNIFLSRCFQDYLPKLPKCCFTPGALEFAKEAVLNWLEDVHCDLIEDKRPFKSPVLEQIWRMALTASSNTIEGSAINILVEIHVHSNLITSIPQSKAHIIHLDLINRCLNQLKGAASELKDLISDKYKCSDEIIDFETSEDQFQEQERIFIRSLAVLREFLKVYYLKSNFSNPNTKPFFLQDALDSFDGDPVTYKYQSFDGNSQSEVKNIVIGHKNNLASLLSTLQKVTGFRKFKIYCDGREFIPNDQDMNKPAIELNFKGLLLVKYCQDTDITIEESSKSVKTAIELEIIQHFDDLWSYLSMHEEVAQEIYNFLKSFPIYDKLLKSFNSDTEYTQIFPSDQPFKSLYAIHSLRELIIPRSLKKGVADEALLFRALSLIVATISDPTFLDGCTNYKIKNYLMIQLINCLILFLKEPVPPSSLSSLLNNKLLEHLLKILTETRLSTESQSHHVTSMSFEAIIESSIHSINFWEVTLLHLKNTTLLRELLLESPHDSIRKSTAKVILDKCTQSTNSLVQVSLITLVSELWPLIVSLIPKALNYPQKCEQLLSISYSMFKKVVETSAEALKLEDLVRQWGILLVSHSSSESLDQPENVDLVAQGLGILLHYATSVAKSAKQSLSCGNLGTKIFRKHLFPTLSNIKDDLISSNIPIINSRTRSIIAETVFYLIKDDDAEYWEVLLSMDSLIPYDSSRDHSPYSYELSFLFERTKSIRSQTGYAGLRNPSNTCYLNSLLTQLFMNVPFRSFMLSALVFDGDASQKLLSETQSLFSYMQHSFKRFVDPEKLASSIRTYEETQIDVTVQMDVDEFYNLLFDRWESQMLTPDAKNKFRSFYGGQLVQQVKSRECSHVSERLEPFSAIQCDIKGKSCLEESLQAYVDGEVMEGENKYKCSTCDRHVDAVKRACLKEIPDNLIFHLKRFDFNLRTLQRNKINDHFSFPNKIDMNPYKVEYLMNDSEVISEDIFVLVGILVHSGTAESGHYYSYIRERPSNQTQEKWIEFNDECVSSWDPTTMEGSCFGGPDYRGHTDSNSIIYDKSWSAYMLFYQRYSSANSQEFRCVQPTPIHVPIPRQLFNHIAVENELLIRKYCLYDSAHTSFMLKMLQNVKKVNSNDCDAISQHLKKIALRVAFNHLDQIVSRTKDIPDFSTYMLQLVQLFRACAENSRLYIEWLCECREALCQLLFKNPEQLIRNEIASSILLTLCKVKNDAPFTYGFLDSEDSDDEQENGQSEIIERMVCALTNLWDIIHTGFRAWPEYFGLLTNIARLGVSEAAILLSKGYLHRTLDIVTADPNLPLTAQYTKMLNTISKRNATRPVAYEDVISLLWQMMQLCDSSLEPIYECEERLDLALNDRPIPYTVSERNLLVQYWTRSNSNILTEKLLQINQNEKATEAILIDLLNWDEDIDLQVRNAIVSGIKHTVSSCSNRPFLRAAITYCDNSKDPRGLQIMVSHVSKAASALEHLEGKDFIKFFKDIFSIKGNSDLSDEELKQFILNQIPIWAPCMLTNYDHNVRQLTEEYIQEFVLGYLLEDEEKSDSNISDGKNLVFLRTVSQKLAMRCLEFLLENYIRPRQTTAQGTLTNIQAVIEACEETFGEGTPVSRRYVEQRNSAVRALKKLIVDEAEKETSEEWENSDGDYDESLEFMDGATEVESSASCKA</sequence>
<name>A0A420HU13_9PEZI</name>
<dbReference type="GO" id="GO:0016579">
    <property type="term" value="P:protein deubiquitination"/>
    <property type="evidence" value="ECO:0007669"/>
    <property type="project" value="InterPro"/>
</dbReference>
<protein>
    <submittedName>
        <fullName evidence="3">Putative ubiquitin hydrolase</fullName>
    </submittedName>
</protein>
<dbReference type="InterPro" id="IPR018200">
    <property type="entry name" value="USP_CS"/>
</dbReference>
<evidence type="ECO:0000259" key="2">
    <source>
        <dbReference type="PROSITE" id="PS50235"/>
    </source>
</evidence>
<dbReference type="InterPro" id="IPR038765">
    <property type="entry name" value="Papain-like_cys_pep_sf"/>
</dbReference>
<dbReference type="PROSITE" id="PS00973">
    <property type="entry name" value="USP_2"/>
    <property type="match status" value="1"/>
</dbReference>
<proteinExistence type="predicted"/>
<evidence type="ECO:0000313" key="3">
    <source>
        <dbReference type="EMBL" id="RKF60923.1"/>
    </source>
</evidence>
<dbReference type="PROSITE" id="PS50235">
    <property type="entry name" value="USP_3"/>
    <property type="match status" value="1"/>
</dbReference>
<dbReference type="InterPro" id="IPR021905">
    <property type="entry name" value="DUF3517"/>
</dbReference>
<evidence type="ECO:0000256" key="1">
    <source>
        <dbReference type="SAM" id="MobiDB-lite"/>
    </source>
</evidence>
<dbReference type="GO" id="GO:0004843">
    <property type="term" value="F:cysteine-type deubiquitinase activity"/>
    <property type="evidence" value="ECO:0007669"/>
    <property type="project" value="InterPro"/>
</dbReference>
<gene>
    <name evidence="3" type="ORF">OnM2_046020</name>
</gene>
<dbReference type="PANTHER" id="PTHR24006:SF827">
    <property type="entry name" value="UBIQUITIN CARBOXYL-TERMINAL HYDROLASE 34"/>
    <property type="match status" value="1"/>
</dbReference>
<dbReference type="SUPFAM" id="SSF54001">
    <property type="entry name" value="Cysteine proteinases"/>
    <property type="match status" value="1"/>
</dbReference>
<reference evidence="3 4" key="1">
    <citation type="journal article" date="2018" name="BMC Genomics">
        <title>Comparative genome analyses reveal sequence features reflecting distinct modes of host-adaptation between dicot and monocot powdery mildew.</title>
        <authorList>
            <person name="Wu Y."/>
            <person name="Ma X."/>
            <person name="Pan Z."/>
            <person name="Kale S.D."/>
            <person name="Song Y."/>
            <person name="King H."/>
            <person name="Zhang Q."/>
            <person name="Presley C."/>
            <person name="Deng X."/>
            <person name="Wei C.I."/>
            <person name="Xiao S."/>
        </authorList>
    </citation>
    <scope>NUCLEOTIDE SEQUENCE [LARGE SCALE GENOMIC DNA]</scope>
    <source>
        <strain evidence="3">UMSG2</strain>
    </source>
</reference>
<comment type="caution">
    <text evidence="3">The sequence shown here is derived from an EMBL/GenBank/DDBJ whole genome shotgun (WGS) entry which is preliminary data.</text>
</comment>
<accession>A0A420HU13</accession>
<dbReference type="GO" id="GO:0005829">
    <property type="term" value="C:cytosol"/>
    <property type="evidence" value="ECO:0007669"/>
    <property type="project" value="TreeGrafter"/>
</dbReference>
<feature type="compositionally biased region" description="Polar residues" evidence="1">
    <location>
        <begin position="90"/>
        <end position="101"/>
    </location>
</feature>